<dbReference type="PANTHER" id="PTHR30118:SF15">
    <property type="entry name" value="TRANSCRIPTIONAL REGULATORY PROTEIN"/>
    <property type="match status" value="1"/>
</dbReference>
<dbReference type="InterPro" id="IPR036390">
    <property type="entry name" value="WH_DNA-bd_sf"/>
</dbReference>
<dbReference type="PROSITE" id="PS50931">
    <property type="entry name" value="HTH_LYSR"/>
    <property type="match status" value="1"/>
</dbReference>
<evidence type="ECO:0000256" key="2">
    <source>
        <dbReference type="ARBA" id="ARBA00023015"/>
    </source>
</evidence>
<dbReference type="InterPro" id="IPR036388">
    <property type="entry name" value="WH-like_DNA-bd_sf"/>
</dbReference>
<keyword evidence="7" id="KW-1185">Reference proteome</keyword>
<dbReference type="Proteomes" id="UP000275394">
    <property type="component" value="Unassembled WGS sequence"/>
</dbReference>
<evidence type="ECO:0000259" key="5">
    <source>
        <dbReference type="PROSITE" id="PS50931"/>
    </source>
</evidence>
<keyword evidence="3 6" id="KW-0238">DNA-binding</keyword>
<dbReference type="OrthoDB" id="8720143at2"/>
<evidence type="ECO:0000313" key="6">
    <source>
        <dbReference type="EMBL" id="ROS02054.1"/>
    </source>
</evidence>
<dbReference type="CDD" id="cd08417">
    <property type="entry name" value="PBP2_Nitroaromatics_like"/>
    <property type="match status" value="1"/>
</dbReference>
<organism evidence="6 7">
    <name type="scientific">Sinobacterium caligoides</name>
    <dbReference type="NCBI Taxonomy" id="933926"/>
    <lineage>
        <taxon>Bacteria</taxon>
        <taxon>Pseudomonadati</taxon>
        <taxon>Pseudomonadota</taxon>
        <taxon>Gammaproteobacteria</taxon>
        <taxon>Cellvibrionales</taxon>
        <taxon>Spongiibacteraceae</taxon>
        <taxon>Sinobacterium</taxon>
    </lineage>
</organism>
<gene>
    <name evidence="6" type="ORF">EDC56_2504</name>
</gene>
<dbReference type="PANTHER" id="PTHR30118">
    <property type="entry name" value="HTH-TYPE TRANSCRIPTIONAL REGULATOR LEUO-RELATED"/>
    <property type="match status" value="1"/>
</dbReference>
<dbReference type="SUPFAM" id="SSF53850">
    <property type="entry name" value="Periplasmic binding protein-like II"/>
    <property type="match status" value="1"/>
</dbReference>
<evidence type="ECO:0000313" key="7">
    <source>
        <dbReference type="Proteomes" id="UP000275394"/>
    </source>
</evidence>
<proteinExistence type="inferred from homology"/>
<dbReference type="EMBL" id="RKHR01000004">
    <property type="protein sequence ID" value="ROS02054.1"/>
    <property type="molecule type" value="Genomic_DNA"/>
</dbReference>
<evidence type="ECO:0000256" key="3">
    <source>
        <dbReference type="ARBA" id="ARBA00023125"/>
    </source>
</evidence>
<comment type="caution">
    <text evidence="6">The sequence shown here is derived from an EMBL/GenBank/DDBJ whole genome shotgun (WGS) entry which is preliminary data.</text>
</comment>
<dbReference type="InterPro" id="IPR000847">
    <property type="entry name" value="LysR_HTH_N"/>
</dbReference>
<dbReference type="Pfam" id="PF00126">
    <property type="entry name" value="HTH_1"/>
    <property type="match status" value="1"/>
</dbReference>
<evidence type="ECO:0000256" key="4">
    <source>
        <dbReference type="ARBA" id="ARBA00023163"/>
    </source>
</evidence>
<dbReference type="GO" id="GO:0003677">
    <property type="term" value="F:DNA binding"/>
    <property type="evidence" value="ECO:0007669"/>
    <property type="project" value="UniProtKB-KW"/>
</dbReference>
<dbReference type="Gene3D" id="3.40.190.10">
    <property type="entry name" value="Periplasmic binding protein-like II"/>
    <property type="match status" value="2"/>
</dbReference>
<dbReference type="InterPro" id="IPR037402">
    <property type="entry name" value="YidZ_PBP2"/>
</dbReference>
<dbReference type="InterPro" id="IPR005119">
    <property type="entry name" value="LysR_subst-bd"/>
</dbReference>
<dbReference type="GO" id="GO:0003700">
    <property type="term" value="F:DNA-binding transcription factor activity"/>
    <property type="evidence" value="ECO:0007669"/>
    <property type="project" value="InterPro"/>
</dbReference>
<protein>
    <submittedName>
        <fullName evidence="6">DNA-binding transcriptional LysR family regulator</fullName>
    </submittedName>
</protein>
<feature type="domain" description="HTH lysR-type" evidence="5">
    <location>
        <begin position="4"/>
        <end position="61"/>
    </location>
</feature>
<reference evidence="6 7" key="1">
    <citation type="submission" date="2018-11" db="EMBL/GenBank/DDBJ databases">
        <title>Genomic Encyclopedia of Type Strains, Phase IV (KMG-IV): sequencing the most valuable type-strain genomes for metagenomic binning, comparative biology and taxonomic classification.</title>
        <authorList>
            <person name="Goeker M."/>
        </authorList>
    </citation>
    <scope>NUCLEOTIDE SEQUENCE [LARGE SCALE GENOMIC DNA]</scope>
    <source>
        <strain evidence="6 7">DSM 100316</strain>
    </source>
</reference>
<dbReference type="Pfam" id="PF03466">
    <property type="entry name" value="LysR_substrate"/>
    <property type="match status" value="1"/>
</dbReference>
<accession>A0A3N2DQD9</accession>
<dbReference type="InterPro" id="IPR050389">
    <property type="entry name" value="LysR-type_TF"/>
</dbReference>
<name>A0A3N2DQD9_9GAMM</name>
<keyword evidence="4" id="KW-0804">Transcription</keyword>
<comment type="similarity">
    <text evidence="1">Belongs to the LysR transcriptional regulatory family.</text>
</comment>
<dbReference type="SUPFAM" id="SSF46785">
    <property type="entry name" value="Winged helix' DNA-binding domain"/>
    <property type="match status" value="1"/>
</dbReference>
<sequence>MPGHNLNLLRTLQVLLVECHVSKAAAQLHLTQSAVSRQLAQLRELFDDALLVRQGNQLYPTPRALQLQEQLSELMTQCEQLFAPLQFAPSSWQGQVVLSSSDYVAHYILPDIIRHLSQQAPHVDVVFKLWSPDFLTGLGDSDIDLLSTTAPAIHDGLCGARIGSDKPVCVMRQGHPLATADKLTLEQFLAFGHVTVSGGGDKDGFVAEHLAQQGQQRRIQCTVPFFTSALNTVCQTDLLLVIPRHIAVNMRQYFAIHCTDLPLPTPRQQYWLQWHPRHQDDPAHHWLRERVMTIMRDSMYSVSDTGDD</sequence>
<keyword evidence="2" id="KW-0805">Transcription regulation</keyword>
<dbReference type="AlphaFoldDB" id="A0A3N2DQD9"/>
<evidence type="ECO:0000256" key="1">
    <source>
        <dbReference type="ARBA" id="ARBA00009437"/>
    </source>
</evidence>
<dbReference type="RefSeq" id="WP_123712791.1">
    <property type="nucleotide sequence ID" value="NZ_RKHR01000004.1"/>
</dbReference>
<dbReference type="Gene3D" id="1.10.10.10">
    <property type="entry name" value="Winged helix-like DNA-binding domain superfamily/Winged helix DNA-binding domain"/>
    <property type="match status" value="1"/>
</dbReference>
<dbReference type="PRINTS" id="PR00039">
    <property type="entry name" value="HTHLYSR"/>
</dbReference>